<name>A0ACC1MNA6_9APHY</name>
<reference evidence="1" key="1">
    <citation type="submission" date="2022-08" db="EMBL/GenBank/DDBJ databases">
        <title>Genome Sequence of Pycnoporus sanguineus.</title>
        <authorList>
            <person name="Buettner E."/>
        </authorList>
    </citation>
    <scope>NUCLEOTIDE SEQUENCE</scope>
    <source>
        <strain evidence="1">CG-C14</strain>
    </source>
</reference>
<protein>
    <submittedName>
        <fullName evidence="1">Uncharacterized protein</fullName>
    </submittedName>
</protein>
<keyword evidence="2" id="KW-1185">Reference proteome</keyword>
<organism evidence="1 2">
    <name type="scientific">Trametes sanguinea</name>
    <dbReference type="NCBI Taxonomy" id="158606"/>
    <lineage>
        <taxon>Eukaryota</taxon>
        <taxon>Fungi</taxon>
        <taxon>Dikarya</taxon>
        <taxon>Basidiomycota</taxon>
        <taxon>Agaricomycotina</taxon>
        <taxon>Agaricomycetes</taxon>
        <taxon>Polyporales</taxon>
        <taxon>Polyporaceae</taxon>
        <taxon>Trametes</taxon>
    </lineage>
</organism>
<gene>
    <name evidence="1" type="ORF">NUW54_g13337</name>
</gene>
<evidence type="ECO:0000313" key="1">
    <source>
        <dbReference type="EMBL" id="KAJ2968018.1"/>
    </source>
</evidence>
<comment type="caution">
    <text evidence="1">The sequence shown here is derived from an EMBL/GenBank/DDBJ whole genome shotgun (WGS) entry which is preliminary data.</text>
</comment>
<sequence length="107" mass="11695">MFRLRLSQHALNTTNNNDSTACLPVQQAPSSGNACTCKRPGSSLAPRPRPPLCNLNDPPTALPGPWSCRQVVDTQPLQRSGVCSDWLPQRDLQARRRPAAMCGITIF</sequence>
<accession>A0ACC1MNA6</accession>
<evidence type="ECO:0000313" key="2">
    <source>
        <dbReference type="Proteomes" id="UP001144978"/>
    </source>
</evidence>
<dbReference type="EMBL" id="JANSHE010006146">
    <property type="protein sequence ID" value="KAJ2968018.1"/>
    <property type="molecule type" value="Genomic_DNA"/>
</dbReference>
<proteinExistence type="predicted"/>
<dbReference type="Proteomes" id="UP001144978">
    <property type="component" value="Unassembled WGS sequence"/>
</dbReference>